<proteinExistence type="predicted"/>
<sequence length="130" mass="13991">NSCRRLPKNAVLASLGTEDFTGVRFGLLPSAALPVTFSLTLGVPSVLPSLLRRLRPHCLVWDAQGANGLDRSVSRLSVEQGSRGSDEGLTNLQHRLRHFYALTSSSDVLVVADGWNCPMAVSSSLYLKGL</sequence>
<evidence type="ECO:0000313" key="1">
    <source>
        <dbReference type="EMBL" id="JAP45772.1"/>
    </source>
</evidence>
<dbReference type="AlphaFoldDB" id="A0A0X3PCE4"/>
<organism evidence="1">
    <name type="scientific">Schistocephalus solidus</name>
    <name type="common">Tapeworm</name>
    <dbReference type="NCBI Taxonomy" id="70667"/>
    <lineage>
        <taxon>Eukaryota</taxon>
        <taxon>Metazoa</taxon>
        <taxon>Spiralia</taxon>
        <taxon>Lophotrochozoa</taxon>
        <taxon>Platyhelminthes</taxon>
        <taxon>Cestoda</taxon>
        <taxon>Eucestoda</taxon>
        <taxon>Diphyllobothriidea</taxon>
        <taxon>Diphyllobothriidae</taxon>
        <taxon>Schistocephalus</taxon>
    </lineage>
</organism>
<reference evidence="1" key="1">
    <citation type="submission" date="2016-01" db="EMBL/GenBank/DDBJ databases">
        <title>Reference transcriptome for the parasite Schistocephalus solidus: insights into the molecular evolution of parasitism.</title>
        <authorList>
            <person name="Hebert F.O."/>
            <person name="Grambauer S."/>
            <person name="Barber I."/>
            <person name="Landry C.R."/>
            <person name="Aubin-Horth N."/>
        </authorList>
    </citation>
    <scope>NUCLEOTIDE SEQUENCE</scope>
</reference>
<dbReference type="EMBL" id="GEEE01017453">
    <property type="protein sequence ID" value="JAP45772.1"/>
    <property type="molecule type" value="Transcribed_RNA"/>
</dbReference>
<protein>
    <submittedName>
        <fullName evidence="1">Uncharacterized protein</fullName>
    </submittedName>
</protein>
<name>A0A0X3PCE4_SCHSO</name>
<gene>
    <name evidence="1" type="ORF">TR117355</name>
</gene>
<accession>A0A0X3PCE4</accession>
<feature type="non-terminal residue" evidence="1">
    <location>
        <position position="1"/>
    </location>
</feature>